<dbReference type="InterPro" id="IPR002696">
    <property type="entry name" value="Membr_insert_effic_factor_YidD"/>
</dbReference>
<protein>
    <recommendedName>
        <fullName evidence="1">Putative membrane protein insertion efficiency factor</fullName>
    </recommendedName>
</protein>
<dbReference type="PANTHER" id="PTHR33383">
    <property type="entry name" value="MEMBRANE PROTEIN INSERTION EFFICIENCY FACTOR-RELATED"/>
    <property type="match status" value="1"/>
</dbReference>
<keyword evidence="1" id="KW-0472">Membrane</keyword>
<gene>
    <name evidence="2" type="ORF">COS93_02225</name>
</gene>
<comment type="similarity">
    <text evidence="1">Belongs to the UPF0161 family.</text>
</comment>
<dbReference type="NCBIfam" id="TIGR00278">
    <property type="entry name" value="membrane protein insertion efficiency factor YidD"/>
    <property type="match status" value="1"/>
</dbReference>
<sequence length="70" mass="8354">MIKKNLILTIKFYQKFISPYLTKNCRFYPSCSDYCINSIEKYGIFKGLFFCFKRILKCNYLFKGGIDPVK</sequence>
<dbReference type="PANTHER" id="PTHR33383:SF1">
    <property type="entry name" value="MEMBRANE PROTEIN INSERTION EFFICIENCY FACTOR-RELATED"/>
    <property type="match status" value="1"/>
</dbReference>
<comment type="caution">
    <text evidence="2">The sequence shown here is derived from an EMBL/GenBank/DDBJ whole genome shotgun (WGS) entry which is preliminary data.</text>
</comment>
<dbReference type="EMBL" id="PEWP01000044">
    <property type="protein sequence ID" value="PIU46556.1"/>
    <property type="molecule type" value="Genomic_DNA"/>
</dbReference>
<dbReference type="HAMAP" id="MF_00386">
    <property type="entry name" value="UPF0161_YidD"/>
    <property type="match status" value="1"/>
</dbReference>
<dbReference type="Proteomes" id="UP000228777">
    <property type="component" value="Unassembled WGS sequence"/>
</dbReference>
<evidence type="ECO:0000313" key="3">
    <source>
        <dbReference type="Proteomes" id="UP000228777"/>
    </source>
</evidence>
<evidence type="ECO:0000256" key="1">
    <source>
        <dbReference type="HAMAP-Rule" id="MF_00386"/>
    </source>
</evidence>
<accession>A0A2M6Z2E5</accession>
<organism evidence="2 3">
    <name type="scientific">bacterium (Candidatus Gribaldobacteria) CG07_land_8_20_14_0_80_33_18</name>
    <dbReference type="NCBI Taxonomy" id="2014272"/>
    <lineage>
        <taxon>Bacteria</taxon>
        <taxon>Candidatus Gribaldobacteria</taxon>
    </lineage>
</organism>
<dbReference type="AlphaFoldDB" id="A0A2M6Z2E5"/>
<evidence type="ECO:0000313" key="2">
    <source>
        <dbReference type="EMBL" id="PIU46556.1"/>
    </source>
</evidence>
<comment type="function">
    <text evidence="1">Could be involved in insertion of integral membrane proteins into the membrane.</text>
</comment>
<proteinExistence type="inferred from homology"/>
<reference evidence="3" key="1">
    <citation type="submission" date="2017-09" db="EMBL/GenBank/DDBJ databases">
        <title>Depth-based differentiation of microbial function through sediment-hosted aquifers and enrichment of novel symbionts in the deep terrestrial subsurface.</title>
        <authorList>
            <person name="Probst A.J."/>
            <person name="Ladd B."/>
            <person name="Jarett J.K."/>
            <person name="Geller-Mcgrath D.E."/>
            <person name="Sieber C.M.K."/>
            <person name="Emerson J.B."/>
            <person name="Anantharaman K."/>
            <person name="Thomas B.C."/>
            <person name="Malmstrom R."/>
            <person name="Stieglmeier M."/>
            <person name="Klingl A."/>
            <person name="Woyke T."/>
            <person name="Ryan C.M."/>
            <person name="Banfield J.F."/>
        </authorList>
    </citation>
    <scope>NUCLEOTIDE SEQUENCE [LARGE SCALE GENOMIC DNA]</scope>
</reference>
<dbReference type="SMART" id="SM01234">
    <property type="entry name" value="Haemolytic"/>
    <property type="match status" value="1"/>
</dbReference>
<keyword evidence="1" id="KW-1003">Cell membrane</keyword>
<dbReference type="GO" id="GO:0005886">
    <property type="term" value="C:plasma membrane"/>
    <property type="evidence" value="ECO:0007669"/>
    <property type="project" value="UniProtKB-SubCell"/>
</dbReference>
<name>A0A2M6Z2E5_9BACT</name>
<dbReference type="Pfam" id="PF01809">
    <property type="entry name" value="YidD"/>
    <property type="match status" value="1"/>
</dbReference>
<comment type="subcellular location">
    <subcellularLocation>
        <location evidence="1">Cell membrane</location>
        <topology evidence="1">Peripheral membrane protein</topology>
        <orientation evidence="1">Cytoplasmic side</orientation>
    </subcellularLocation>
</comment>